<comment type="caution">
    <text evidence="3">The sequence shown here is derived from an EMBL/GenBank/DDBJ whole genome shotgun (WGS) entry which is preliminary data.</text>
</comment>
<dbReference type="GO" id="GO:0030170">
    <property type="term" value="F:pyridoxal phosphate binding"/>
    <property type="evidence" value="ECO:0007669"/>
    <property type="project" value="InterPro"/>
</dbReference>
<evidence type="ECO:0000313" key="3">
    <source>
        <dbReference type="EMBL" id="RSX55114.1"/>
    </source>
</evidence>
<dbReference type="OrthoDB" id="9763453at2"/>
<dbReference type="RefSeq" id="WP_125963784.1">
    <property type="nucleotide sequence ID" value="NZ_QXGM01000002.1"/>
</dbReference>
<comment type="cofactor">
    <cofactor evidence="1">
        <name>pyridoxal 5'-phosphate</name>
        <dbReference type="ChEBI" id="CHEBI:597326"/>
    </cofactor>
</comment>
<dbReference type="Pfam" id="PF00155">
    <property type="entry name" value="Aminotran_1_2"/>
    <property type="match status" value="1"/>
</dbReference>
<organism evidence="3 4">
    <name type="scientific">Bifidobacterium dolichotidis</name>
    <dbReference type="NCBI Taxonomy" id="2306976"/>
    <lineage>
        <taxon>Bacteria</taxon>
        <taxon>Bacillati</taxon>
        <taxon>Actinomycetota</taxon>
        <taxon>Actinomycetes</taxon>
        <taxon>Bifidobacteriales</taxon>
        <taxon>Bifidobacteriaceae</taxon>
        <taxon>Bifidobacterium</taxon>
    </lineage>
</organism>
<keyword evidence="4" id="KW-1185">Reference proteome</keyword>
<evidence type="ECO:0000259" key="2">
    <source>
        <dbReference type="Pfam" id="PF00155"/>
    </source>
</evidence>
<name>A0A430FQM9_9BIFI</name>
<dbReference type="Gene3D" id="3.40.640.10">
    <property type="entry name" value="Type I PLP-dependent aspartate aminotransferase-like (Major domain)"/>
    <property type="match status" value="1"/>
</dbReference>
<dbReference type="InterPro" id="IPR004839">
    <property type="entry name" value="Aminotransferase_I/II_large"/>
</dbReference>
<protein>
    <recommendedName>
        <fullName evidence="1">Aminotransferase</fullName>
        <ecNumber evidence="1">2.6.1.-</ecNumber>
    </recommendedName>
</protein>
<feature type="domain" description="Aminotransferase class I/classII large" evidence="2">
    <location>
        <begin position="34"/>
        <end position="383"/>
    </location>
</feature>
<dbReference type="AlphaFoldDB" id="A0A430FQM9"/>
<dbReference type="PROSITE" id="PS00105">
    <property type="entry name" value="AA_TRANSFER_CLASS_1"/>
    <property type="match status" value="1"/>
</dbReference>
<dbReference type="PANTHER" id="PTHR42691:SF1">
    <property type="entry name" value="ASPARTATE AMINOTRANSFERASE YHDR-RELATED"/>
    <property type="match status" value="1"/>
</dbReference>
<evidence type="ECO:0000313" key="4">
    <source>
        <dbReference type="Proteomes" id="UP000287609"/>
    </source>
</evidence>
<dbReference type="NCBIfam" id="NF005305">
    <property type="entry name" value="PRK06836.1"/>
    <property type="match status" value="1"/>
</dbReference>
<dbReference type="GO" id="GO:0008483">
    <property type="term" value="F:transaminase activity"/>
    <property type="evidence" value="ECO:0007669"/>
    <property type="project" value="UniProtKB-KW"/>
</dbReference>
<dbReference type="CDD" id="cd00609">
    <property type="entry name" value="AAT_like"/>
    <property type="match status" value="1"/>
</dbReference>
<dbReference type="InterPro" id="IPR015421">
    <property type="entry name" value="PyrdxlP-dep_Trfase_major"/>
</dbReference>
<evidence type="ECO:0000256" key="1">
    <source>
        <dbReference type="RuleBase" id="RU000481"/>
    </source>
</evidence>
<dbReference type="PANTHER" id="PTHR42691">
    <property type="entry name" value="ASPARTATE AMINOTRANSFERASE YHDR-RELATED"/>
    <property type="match status" value="1"/>
</dbReference>
<dbReference type="InterPro" id="IPR004838">
    <property type="entry name" value="NHTrfase_class1_PyrdxlP-BS"/>
</dbReference>
<reference evidence="3 4" key="1">
    <citation type="submission" date="2018-09" db="EMBL/GenBank/DDBJ databases">
        <title>Characterization of the phylogenetic diversity of five novel species belonging to the genus Bifidobacterium.</title>
        <authorList>
            <person name="Lugli G.A."/>
            <person name="Duranti S."/>
            <person name="Milani C."/>
        </authorList>
    </citation>
    <scope>NUCLEOTIDE SEQUENCE [LARGE SCALE GENOMIC DNA]</scope>
    <source>
        <strain evidence="3 4">2036B</strain>
    </source>
</reference>
<dbReference type="EMBL" id="QXGM01000002">
    <property type="protein sequence ID" value="RSX55114.1"/>
    <property type="molecule type" value="Genomic_DNA"/>
</dbReference>
<accession>A0A430FQM9</accession>
<dbReference type="Proteomes" id="UP000287609">
    <property type="component" value="Unassembled WGS sequence"/>
</dbReference>
<dbReference type="InterPro" id="IPR015424">
    <property type="entry name" value="PyrdxlP-dep_Trfase"/>
</dbReference>
<dbReference type="SUPFAM" id="SSF53383">
    <property type="entry name" value="PLP-dependent transferases"/>
    <property type="match status" value="1"/>
</dbReference>
<keyword evidence="1 3" id="KW-0032">Aminotransferase</keyword>
<dbReference type="EC" id="2.6.1.-" evidence="1"/>
<proteinExistence type="inferred from homology"/>
<comment type="similarity">
    <text evidence="1">Belongs to the class-I pyridoxal-phosphate-dependent aminotransferase family.</text>
</comment>
<gene>
    <name evidence="3" type="ORF">D2E26_1168</name>
</gene>
<keyword evidence="1 3" id="KW-0808">Transferase</keyword>
<sequence>MINEHYRRMLEGRSVIRAISERATARRAEIGERNVFDFSLGNPSVPTTPGFTEAMLDLYEHEPAVKLHSYSPSIGLPEFREAVAHSLNRRFGMDYTANHIYPTSGATAALAHAFRAVTAPGSEIITFAPFFPEYKPYSEAAGLKLTVLPCNPDDFQIDFDALEQAMNANVQAVLINTPNNPSGVVYSAATLKRLGELLEAKQRYYGHSIFLISDEPYREITFDGIEQPYPSKFYANTLSCYSFSKSLSLPGERIGYVAVNPAADESDIFIPLFTQISRATGHNCPSSSIQRACARVIDQTADLAVYERNMDLLYTALHELGFEVVRPGGTFYIFPKALEDDAVAFCEKAMDYDLFMVPGDSFGMPGYVRLAYCLDTSKVEAAIPVLKRFVTEQYMQ</sequence>